<organism evidence="5">
    <name type="scientific">Rhizophora mucronata</name>
    <name type="common">Asiatic mangrove</name>
    <dbReference type="NCBI Taxonomy" id="61149"/>
    <lineage>
        <taxon>Eukaryota</taxon>
        <taxon>Viridiplantae</taxon>
        <taxon>Streptophyta</taxon>
        <taxon>Embryophyta</taxon>
        <taxon>Tracheophyta</taxon>
        <taxon>Spermatophyta</taxon>
        <taxon>Magnoliopsida</taxon>
        <taxon>eudicotyledons</taxon>
        <taxon>Gunneridae</taxon>
        <taxon>Pentapetalae</taxon>
        <taxon>rosids</taxon>
        <taxon>fabids</taxon>
        <taxon>Malpighiales</taxon>
        <taxon>Rhizophoraceae</taxon>
        <taxon>Rhizophora</taxon>
    </lineage>
</organism>
<evidence type="ECO:0000256" key="1">
    <source>
        <dbReference type="ARBA" id="ARBA00004141"/>
    </source>
</evidence>
<accession>A0A2P2MMU3</accession>
<evidence type="ECO:0000256" key="4">
    <source>
        <dbReference type="ARBA" id="ARBA00023136"/>
    </source>
</evidence>
<keyword evidence="2" id="KW-0812">Transmembrane</keyword>
<comment type="subcellular location">
    <subcellularLocation>
        <location evidence="1">Membrane</location>
        <topology evidence="1">Multi-pass membrane protein</topology>
    </subcellularLocation>
</comment>
<dbReference type="InterPro" id="IPR050186">
    <property type="entry name" value="TPT_transporter"/>
</dbReference>
<dbReference type="PANTHER" id="PTHR11132">
    <property type="entry name" value="SOLUTE CARRIER FAMILY 35"/>
    <property type="match status" value="1"/>
</dbReference>
<evidence type="ECO:0000313" key="5">
    <source>
        <dbReference type="EMBL" id="MBX31520.1"/>
    </source>
</evidence>
<evidence type="ECO:0000256" key="3">
    <source>
        <dbReference type="ARBA" id="ARBA00022989"/>
    </source>
</evidence>
<proteinExistence type="predicted"/>
<dbReference type="GO" id="GO:0016020">
    <property type="term" value="C:membrane"/>
    <property type="evidence" value="ECO:0007669"/>
    <property type="project" value="UniProtKB-SubCell"/>
</dbReference>
<name>A0A2P2MMU3_RHIMU</name>
<dbReference type="AlphaFoldDB" id="A0A2P2MMU3"/>
<protein>
    <submittedName>
        <fullName evidence="5">Organic anion transporter</fullName>
    </submittedName>
</protein>
<keyword evidence="4" id="KW-0472">Membrane</keyword>
<reference evidence="5" key="1">
    <citation type="submission" date="2018-02" db="EMBL/GenBank/DDBJ databases">
        <title>Rhizophora mucronata_Transcriptome.</title>
        <authorList>
            <person name="Meera S.P."/>
            <person name="Sreeshan A."/>
            <person name="Augustine A."/>
        </authorList>
    </citation>
    <scope>NUCLEOTIDE SEQUENCE</scope>
    <source>
        <tissue evidence="5">Leaf</tissue>
    </source>
</reference>
<dbReference type="EMBL" id="GGEC01051036">
    <property type="protein sequence ID" value="MBX31520.1"/>
    <property type="molecule type" value="Transcribed_RNA"/>
</dbReference>
<evidence type="ECO:0000256" key="2">
    <source>
        <dbReference type="ARBA" id="ARBA00022692"/>
    </source>
</evidence>
<sequence>MVLVSVGVVISSYGEIHFNVVGTVYQVTGIFAEALRLVLTQVLLQKKGLTLNPITSLYYIAPCRCCLLVL</sequence>
<keyword evidence="3" id="KW-1133">Transmembrane helix</keyword>